<proteinExistence type="predicted"/>
<dbReference type="AlphaFoldDB" id="A0A0L0NI12"/>
<sequence>MIRNQKNREVIVAFVTRNLRQRPIPPRSSWSLRKALRLGRLHFYVDGLAKKFAMAALTKRPLNRSKSIARQEICRIERALYRFEIYCNLFRESRKAQSSVYGEQKRLFFANFAPWENEQLGCIHDFLAQVVSPEHDIAWGAFHVEYGHRVDSPSIQHILSLGLAKLYQIAGAETYEERCLLLYSGHCPPATDSFLHEGLQGANEQNDNIFLDDLTPEDETLHIKQPFFADPDSESWANWVYQENRHGLRQWGYVMWDRSRLEAVGIFQKPWEDMDGSRDSLLEEQEATRQRAYMENSWEKREQIYMSGGTGWWSWGDQSKVRWRRGVMPGQGPSVPAHTEPNSLQEAREMLAMIKLPLSVE</sequence>
<organism evidence="1 2">
    <name type="scientific">Tolypocladium ophioglossoides (strain CBS 100239)</name>
    <name type="common">Snaketongue truffleclub</name>
    <name type="synonym">Elaphocordyceps ophioglossoides</name>
    <dbReference type="NCBI Taxonomy" id="1163406"/>
    <lineage>
        <taxon>Eukaryota</taxon>
        <taxon>Fungi</taxon>
        <taxon>Dikarya</taxon>
        <taxon>Ascomycota</taxon>
        <taxon>Pezizomycotina</taxon>
        <taxon>Sordariomycetes</taxon>
        <taxon>Hypocreomycetidae</taxon>
        <taxon>Hypocreales</taxon>
        <taxon>Ophiocordycipitaceae</taxon>
        <taxon>Tolypocladium</taxon>
    </lineage>
</organism>
<comment type="caution">
    <text evidence="1">The sequence shown here is derived from an EMBL/GenBank/DDBJ whole genome shotgun (WGS) entry which is preliminary data.</text>
</comment>
<dbReference type="OrthoDB" id="5427059at2759"/>
<gene>
    <name evidence="1" type="ORF">TOPH_01416</name>
</gene>
<name>A0A0L0NI12_TOLOC</name>
<protein>
    <submittedName>
        <fullName evidence="1">Uncharacterized protein</fullName>
    </submittedName>
</protein>
<dbReference type="Proteomes" id="UP000036947">
    <property type="component" value="Unassembled WGS sequence"/>
</dbReference>
<evidence type="ECO:0000313" key="1">
    <source>
        <dbReference type="EMBL" id="KND93678.1"/>
    </source>
</evidence>
<accession>A0A0L0NI12</accession>
<evidence type="ECO:0000313" key="2">
    <source>
        <dbReference type="Proteomes" id="UP000036947"/>
    </source>
</evidence>
<keyword evidence="2" id="KW-1185">Reference proteome</keyword>
<dbReference type="EMBL" id="LFRF01000003">
    <property type="protein sequence ID" value="KND93678.1"/>
    <property type="molecule type" value="Genomic_DNA"/>
</dbReference>
<reference evidence="1 2" key="1">
    <citation type="journal article" date="2015" name="BMC Genomics">
        <title>The genome of the truffle-parasite Tolypocladium ophioglossoides and the evolution of antifungal peptaibiotics.</title>
        <authorList>
            <person name="Quandt C.A."/>
            <person name="Bushley K.E."/>
            <person name="Spatafora J.W."/>
        </authorList>
    </citation>
    <scope>NUCLEOTIDE SEQUENCE [LARGE SCALE GENOMIC DNA]</scope>
    <source>
        <strain evidence="1 2">CBS 100239</strain>
    </source>
</reference>